<dbReference type="AlphaFoldDB" id="A0AAW0AUX4"/>
<evidence type="ECO:0000313" key="1">
    <source>
        <dbReference type="EMBL" id="KAK7016447.1"/>
    </source>
</evidence>
<dbReference type="Proteomes" id="UP001383192">
    <property type="component" value="Unassembled WGS sequence"/>
</dbReference>
<dbReference type="EMBL" id="JAYKXP010000282">
    <property type="protein sequence ID" value="KAK7016447.1"/>
    <property type="molecule type" value="Genomic_DNA"/>
</dbReference>
<sequence length="201" mass="23647">RPFSTKRTPFECLARTRRLLGRKDIDVEVIAEIEEVTDANVQMHWKPSSIQNGQSRWWRRNSLNNLLGSPSPSPSRFKGVLHSSRNLQNIRYQTRWQNQIEIRHVTYENSLYRPGAQKTGAFLEEQNRWTVLLAFQRERSGAYTSKKRTEIAKEARARDCSLEPNLRALERTLEADHSHVWTYNSEALPASRPRVDRYQKR</sequence>
<protein>
    <submittedName>
        <fullName evidence="1">Uncharacterized protein</fullName>
    </submittedName>
</protein>
<proteinExistence type="predicted"/>
<reference evidence="1 2" key="1">
    <citation type="submission" date="2024-01" db="EMBL/GenBank/DDBJ databases">
        <title>A draft genome for a cacao thread blight-causing isolate of Paramarasmius palmivorus.</title>
        <authorList>
            <person name="Baruah I.K."/>
            <person name="Bukari Y."/>
            <person name="Amoako-Attah I."/>
            <person name="Meinhardt L.W."/>
            <person name="Bailey B.A."/>
            <person name="Cohen S.P."/>
        </authorList>
    </citation>
    <scope>NUCLEOTIDE SEQUENCE [LARGE SCALE GENOMIC DNA]</scope>
    <source>
        <strain evidence="1 2">GH-12</strain>
    </source>
</reference>
<evidence type="ECO:0000313" key="2">
    <source>
        <dbReference type="Proteomes" id="UP001383192"/>
    </source>
</evidence>
<gene>
    <name evidence="1" type="ORF">VNI00_018884</name>
</gene>
<name>A0AAW0AUX4_9AGAR</name>
<organism evidence="1 2">
    <name type="scientific">Paramarasmius palmivorus</name>
    <dbReference type="NCBI Taxonomy" id="297713"/>
    <lineage>
        <taxon>Eukaryota</taxon>
        <taxon>Fungi</taxon>
        <taxon>Dikarya</taxon>
        <taxon>Basidiomycota</taxon>
        <taxon>Agaricomycotina</taxon>
        <taxon>Agaricomycetes</taxon>
        <taxon>Agaricomycetidae</taxon>
        <taxon>Agaricales</taxon>
        <taxon>Marasmiineae</taxon>
        <taxon>Marasmiaceae</taxon>
        <taxon>Paramarasmius</taxon>
    </lineage>
</organism>
<accession>A0AAW0AUX4</accession>
<keyword evidence="2" id="KW-1185">Reference proteome</keyword>
<comment type="caution">
    <text evidence="1">The sequence shown here is derived from an EMBL/GenBank/DDBJ whole genome shotgun (WGS) entry which is preliminary data.</text>
</comment>
<feature type="non-terminal residue" evidence="1">
    <location>
        <position position="1"/>
    </location>
</feature>